<dbReference type="SFLD" id="SFLDS00019">
    <property type="entry name" value="Glutathione_Transferase_(cytos"/>
    <property type="match status" value="1"/>
</dbReference>
<dbReference type="SFLD" id="SFLDG00363">
    <property type="entry name" value="AMPS_(cytGST):_Alpha-__Mu-__Pi"/>
    <property type="match status" value="1"/>
</dbReference>
<dbReference type="SUPFAM" id="SSF52833">
    <property type="entry name" value="Thioredoxin-like"/>
    <property type="match status" value="1"/>
</dbReference>
<dbReference type="Proteomes" id="UP000792457">
    <property type="component" value="Unassembled WGS sequence"/>
</dbReference>
<dbReference type="GO" id="GO:0004602">
    <property type="term" value="F:glutathione peroxidase activity"/>
    <property type="evidence" value="ECO:0007669"/>
    <property type="project" value="UniProtKB-ARBA"/>
</dbReference>
<proteinExistence type="inferred from homology"/>
<dbReference type="Pfam" id="PF02798">
    <property type="entry name" value="GST_N"/>
    <property type="match status" value="1"/>
</dbReference>
<dbReference type="InterPro" id="IPR010987">
    <property type="entry name" value="Glutathione-S-Trfase_C-like"/>
</dbReference>
<comment type="similarity">
    <text evidence="3">Belongs to the GST superfamily. Sigma family.</text>
</comment>
<evidence type="ECO:0000256" key="2">
    <source>
        <dbReference type="ARBA" id="ARBA00022679"/>
    </source>
</evidence>
<reference evidence="7" key="2">
    <citation type="submission" date="2017-10" db="EMBL/GenBank/DDBJ databases">
        <title>Ladona fulva Genome sequencing and assembly.</title>
        <authorList>
            <person name="Murali S."/>
            <person name="Richards S."/>
            <person name="Bandaranaike D."/>
            <person name="Bellair M."/>
            <person name="Blankenburg K."/>
            <person name="Chao H."/>
            <person name="Dinh H."/>
            <person name="Doddapaneni H."/>
            <person name="Dugan-Rocha S."/>
            <person name="Elkadiri S."/>
            <person name="Gnanaolivu R."/>
            <person name="Hernandez B."/>
            <person name="Skinner E."/>
            <person name="Javaid M."/>
            <person name="Lee S."/>
            <person name="Li M."/>
            <person name="Ming W."/>
            <person name="Munidasa M."/>
            <person name="Muniz J."/>
            <person name="Nguyen L."/>
            <person name="Hughes D."/>
            <person name="Osuji N."/>
            <person name="Pu L.-L."/>
            <person name="Puazo M."/>
            <person name="Qu C."/>
            <person name="Quiroz J."/>
            <person name="Raj R."/>
            <person name="Weissenberger G."/>
            <person name="Xin Y."/>
            <person name="Zou X."/>
            <person name="Han Y."/>
            <person name="Worley K."/>
            <person name="Muzny D."/>
            <person name="Gibbs R."/>
        </authorList>
    </citation>
    <scope>NUCLEOTIDE SEQUENCE</scope>
    <source>
        <strain evidence="7">Sampled in the wild</strain>
    </source>
</reference>
<feature type="domain" description="GST C-terminal" evidence="6">
    <location>
        <begin position="99"/>
        <end position="221"/>
    </location>
</feature>
<reference evidence="7" key="1">
    <citation type="submission" date="2013-04" db="EMBL/GenBank/DDBJ databases">
        <authorList>
            <person name="Qu J."/>
            <person name="Murali S.C."/>
            <person name="Bandaranaike D."/>
            <person name="Bellair M."/>
            <person name="Blankenburg K."/>
            <person name="Chao H."/>
            <person name="Dinh H."/>
            <person name="Doddapaneni H."/>
            <person name="Downs B."/>
            <person name="Dugan-Rocha S."/>
            <person name="Elkadiri S."/>
            <person name="Gnanaolivu R.D."/>
            <person name="Hernandez B."/>
            <person name="Javaid M."/>
            <person name="Jayaseelan J.C."/>
            <person name="Lee S."/>
            <person name="Li M."/>
            <person name="Ming W."/>
            <person name="Munidasa M."/>
            <person name="Muniz J."/>
            <person name="Nguyen L."/>
            <person name="Ongeri F."/>
            <person name="Osuji N."/>
            <person name="Pu L.-L."/>
            <person name="Puazo M."/>
            <person name="Qu C."/>
            <person name="Quiroz J."/>
            <person name="Raj R."/>
            <person name="Weissenberger G."/>
            <person name="Xin Y."/>
            <person name="Zou X."/>
            <person name="Han Y."/>
            <person name="Richards S."/>
            <person name="Worley K."/>
            <person name="Muzny D."/>
            <person name="Gibbs R."/>
        </authorList>
    </citation>
    <scope>NUCLEOTIDE SEQUENCE</scope>
    <source>
        <strain evidence="7">Sampled in the wild</strain>
    </source>
</reference>
<organism evidence="7 8">
    <name type="scientific">Ladona fulva</name>
    <name type="common">Scarce chaser dragonfly</name>
    <name type="synonym">Libellula fulva</name>
    <dbReference type="NCBI Taxonomy" id="123851"/>
    <lineage>
        <taxon>Eukaryota</taxon>
        <taxon>Metazoa</taxon>
        <taxon>Ecdysozoa</taxon>
        <taxon>Arthropoda</taxon>
        <taxon>Hexapoda</taxon>
        <taxon>Insecta</taxon>
        <taxon>Pterygota</taxon>
        <taxon>Palaeoptera</taxon>
        <taxon>Odonata</taxon>
        <taxon>Epiprocta</taxon>
        <taxon>Anisoptera</taxon>
        <taxon>Libelluloidea</taxon>
        <taxon>Libellulidae</taxon>
        <taxon>Ladona</taxon>
    </lineage>
</organism>
<gene>
    <name evidence="7" type="ORF">J437_LFUL007863</name>
</gene>
<dbReference type="SFLD" id="SFLDG01205">
    <property type="entry name" value="AMPS.1"/>
    <property type="match status" value="1"/>
</dbReference>
<dbReference type="InterPro" id="IPR004046">
    <property type="entry name" value="GST_C"/>
</dbReference>
<dbReference type="Pfam" id="PF14497">
    <property type="entry name" value="GST_C_3"/>
    <property type="match status" value="1"/>
</dbReference>
<evidence type="ECO:0000256" key="3">
    <source>
        <dbReference type="ARBA" id="ARBA00038317"/>
    </source>
</evidence>
<dbReference type="PROSITE" id="PS50405">
    <property type="entry name" value="GST_CTER"/>
    <property type="match status" value="1"/>
</dbReference>
<name>A0A8K0JXQ5_LADFU</name>
<dbReference type="Gene3D" id="3.40.30.10">
    <property type="entry name" value="Glutaredoxin"/>
    <property type="match status" value="1"/>
</dbReference>
<feature type="domain" description="GST N-terminal" evidence="5">
    <location>
        <begin position="20"/>
        <end position="97"/>
    </location>
</feature>
<evidence type="ECO:0000313" key="7">
    <source>
        <dbReference type="EMBL" id="KAG8223842.1"/>
    </source>
</evidence>
<dbReference type="PANTHER" id="PTHR11571">
    <property type="entry name" value="GLUTATHIONE S-TRANSFERASE"/>
    <property type="match status" value="1"/>
</dbReference>
<accession>A0A8K0JXQ5</accession>
<dbReference type="FunFam" id="3.40.30.10:FF:000035">
    <property type="entry name" value="hematopoietic prostaglandin D synthase"/>
    <property type="match status" value="1"/>
</dbReference>
<dbReference type="CDD" id="cd03039">
    <property type="entry name" value="GST_N_Sigma_like"/>
    <property type="match status" value="1"/>
</dbReference>
<dbReference type="EMBL" id="KZ308176">
    <property type="protein sequence ID" value="KAG8223842.1"/>
    <property type="molecule type" value="Genomic_DNA"/>
</dbReference>
<dbReference type="InterPro" id="IPR050213">
    <property type="entry name" value="GST_superfamily"/>
</dbReference>
<dbReference type="InterPro" id="IPR040079">
    <property type="entry name" value="Glutathione_S-Trfase"/>
</dbReference>
<evidence type="ECO:0000313" key="8">
    <source>
        <dbReference type="Proteomes" id="UP000792457"/>
    </source>
</evidence>
<comment type="caution">
    <text evidence="7">The sequence shown here is derived from an EMBL/GenBank/DDBJ whole genome shotgun (WGS) entry which is preliminary data.</text>
</comment>
<evidence type="ECO:0000259" key="5">
    <source>
        <dbReference type="PROSITE" id="PS50404"/>
    </source>
</evidence>
<dbReference type="PROSITE" id="PS50404">
    <property type="entry name" value="GST_NTER"/>
    <property type="match status" value="1"/>
</dbReference>
<keyword evidence="2" id="KW-0808">Transferase</keyword>
<dbReference type="CDD" id="cd03192">
    <property type="entry name" value="GST_C_Sigma_like"/>
    <property type="match status" value="1"/>
</dbReference>
<dbReference type="FunFam" id="1.20.1050.10:FF:000030">
    <property type="entry name" value="Glutathione S-transferase S1"/>
    <property type="match status" value="1"/>
</dbReference>
<dbReference type="EC" id="2.5.1.18" evidence="1"/>
<dbReference type="InterPro" id="IPR036282">
    <property type="entry name" value="Glutathione-S-Trfase_C_sf"/>
</dbReference>
<dbReference type="SUPFAM" id="SSF47616">
    <property type="entry name" value="GST C-terminal domain-like"/>
    <property type="match status" value="1"/>
</dbReference>
<keyword evidence="8" id="KW-1185">Reference proteome</keyword>
<dbReference type="OrthoDB" id="414243at2759"/>
<sequence length="221" mass="25958">MAGETGDGNKHIETNSAMSPKYKLTYFDLRGLAEPLRFLLAYGDIEYEDSRFTFEQWPEMKKSMPFGKVPVLEVDGQALHQSMAMTRYFAKQLKLTGDDDWEAMLCDIMVDTMNDFRMQVTGYYYEPNEETKEKKKEVLFNETMPFYLERLDEEVKKNDGHFVKGKLTWADLAIVAMIDFMEDQLQTKFTDNYSNLKAIKEKVLDLPQIKAWVERRPKTNY</sequence>
<dbReference type="InterPro" id="IPR036249">
    <property type="entry name" value="Thioredoxin-like_sf"/>
</dbReference>
<dbReference type="AlphaFoldDB" id="A0A8K0JXQ5"/>
<evidence type="ECO:0000256" key="1">
    <source>
        <dbReference type="ARBA" id="ARBA00012452"/>
    </source>
</evidence>
<dbReference type="InterPro" id="IPR004045">
    <property type="entry name" value="Glutathione_S-Trfase_N"/>
</dbReference>
<dbReference type="GO" id="GO:0006749">
    <property type="term" value="P:glutathione metabolic process"/>
    <property type="evidence" value="ECO:0007669"/>
    <property type="project" value="TreeGrafter"/>
</dbReference>
<evidence type="ECO:0000256" key="4">
    <source>
        <dbReference type="ARBA" id="ARBA00047960"/>
    </source>
</evidence>
<protein>
    <recommendedName>
        <fullName evidence="1">glutathione transferase</fullName>
        <ecNumber evidence="1">2.5.1.18</ecNumber>
    </recommendedName>
</protein>
<dbReference type="GO" id="GO:0004364">
    <property type="term" value="F:glutathione transferase activity"/>
    <property type="evidence" value="ECO:0007669"/>
    <property type="project" value="UniProtKB-EC"/>
</dbReference>
<comment type="catalytic activity">
    <reaction evidence="4">
        <text>RX + glutathione = an S-substituted glutathione + a halide anion + H(+)</text>
        <dbReference type="Rhea" id="RHEA:16437"/>
        <dbReference type="ChEBI" id="CHEBI:15378"/>
        <dbReference type="ChEBI" id="CHEBI:16042"/>
        <dbReference type="ChEBI" id="CHEBI:17792"/>
        <dbReference type="ChEBI" id="CHEBI:57925"/>
        <dbReference type="ChEBI" id="CHEBI:90779"/>
        <dbReference type="EC" id="2.5.1.18"/>
    </reaction>
</comment>
<evidence type="ECO:0000259" key="6">
    <source>
        <dbReference type="PROSITE" id="PS50405"/>
    </source>
</evidence>
<dbReference type="Gene3D" id="1.20.1050.10">
    <property type="match status" value="1"/>
</dbReference>
<dbReference type="PANTHER" id="PTHR11571:SF224">
    <property type="entry name" value="HEMATOPOIETIC PROSTAGLANDIN D SYNTHASE"/>
    <property type="match status" value="1"/>
</dbReference>